<evidence type="ECO:0000256" key="5">
    <source>
        <dbReference type="ARBA" id="ARBA00019973"/>
    </source>
</evidence>
<dbReference type="PROSITE" id="PS00109">
    <property type="entry name" value="PROTEIN_KINASE_TYR"/>
    <property type="match status" value="1"/>
</dbReference>
<comment type="function">
    <text evidence="1">Component of the EKC/KEOPS complex that is required for the formation of a threonylcarbamoyl group on adenosine at position 37 (t(6)A37) in tRNAs that read codons beginning with adenine. The complex is probably involved in the transfer of the threonylcarbamoyl moiety of threonylcarbamoyl-AMP (TC-AMP) to the N6 group of A37. BUD32 has ATPase activity in the context of the EKC/KEOPS complex and likely plays a supporting role to the catalytic subunit KAE1. The EKC/KEOPS complex also promotes both telomere uncapping and telomere elongation. The complex is required for efficient recruitment of transcriptional coactivators.</text>
</comment>
<dbReference type="GO" id="GO:0004674">
    <property type="term" value="F:protein serine/threonine kinase activity"/>
    <property type="evidence" value="ECO:0007669"/>
    <property type="project" value="UniProtKB-EC"/>
</dbReference>
<dbReference type="PROSITE" id="PS50011">
    <property type="entry name" value="PROTEIN_KINASE_DOM"/>
    <property type="match status" value="1"/>
</dbReference>
<dbReference type="Proteomes" id="UP001303115">
    <property type="component" value="Unassembled WGS sequence"/>
</dbReference>
<keyword evidence="12" id="KW-1185">Reference proteome</keyword>
<evidence type="ECO:0000313" key="11">
    <source>
        <dbReference type="EMBL" id="KAK4041547.1"/>
    </source>
</evidence>
<evidence type="ECO:0000256" key="4">
    <source>
        <dbReference type="ARBA" id="ARBA00013948"/>
    </source>
</evidence>
<accession>A0AAN6PJ04</accession>
<evidence type="ECO:0000256" key="2">
    <source>
        <dbReference type="ARBA" id="ARBA00011534"/>
    </source>
</evidence>
<dbReference type="PANTHER" id="PTHR44329">
    <property type="entry name" value="SERINE/THREONINE-PROTEIN KINASE TNNI3K-RELATED"/>
    <property type="match status" value="1"/>
</dbReference>
<comment type="subunit">
    <text evidence="2">Component of the EKC/KEOPS complex composed of at least BUD32, CGI121, GON7, KAE1 and PCC1; the whole complex dimerizes.</text>
</comment>
<evidence type="ECO:0000256" key="1">
    <source>
        <dbReference type="ARBA" id="ARBA00003747"/>
    </source>
</evidence>
<sequence length="305" mass="34675">MAQHPSQRKLFNPFRGTEYLNRGGHGHIFRLVNTAIVVKIAHRIVKSTPAEEARATENLEILRRERALYEALAAKPPHPNIVQYLLSTDIAIFMRFEPDTLERRLSRRFVTPVPPERQFRWIKEIASAASWLESLDYFHGDLRPENIFLDETEHVKACDFGRARKRGCKIEVATYPFYRPAKHAVAGPAHEQFAIGSCIYTIRTGEVPYGQWETPEQFRDMYQALGRGEYPPTEDDGVLGHIVSSCWHSSYGSMEDVEAAVERVFGTLCEQGNPAACLSLEEHDVCVRKCQEFLAQQGEEGAQGK</sequence>
<evidence type="ECO:0000259" key="10">
    <source>
        <dbReference type="PROSITE" id="PS50011"/>
    </source>
</evidence>
<dbReference type="Pfam" id="PF00069">
    <property type="entry name" value="Pkinase"/>
    <property type="match status" value="1"/>
</dbReference>
<gene>
    <name evidence="11" type="ORF">C8A01DRAFT_34386</name>
</gene>
<dbReference type="InterPro" id="IPR000719">
    <property type="entry name" value="Prot_kinase_dom"/>
</dbReference>
<evidence type="ECO:0000256" key="8">
    <source>
        <dbReference type="ARBA" id="ARBA00047899"/>
    </source>
</evidence>
<dbReference type="EMBL" id="MU854355">
    <property type="protein sequence ID" value="KAK4041547.1"/>
    <property type="molecule type" value="Genomic_DNA"/>
</dbReference>
<dbReference type="Gene3D" id="1.10.510.10">
    <property type="entry name" value="Transferase(Phosphotransferase) domain 1"/>
    <property type="match status" value="1"/>
</dbReference>
<organism evidence="11 12">
    <name type="scientific">Parachaetomium inaequale</name>
    <dbReference type="NCBI Taxonomy" id="2588326"/>
    <lineage>
        <taxon>Eukaryota</taxon>
        <taxon>Fungi</taxon>
        <taxon>Dikarya</taxon>
        <taxon>Ascomycota</taxon>
        <taxon>Pezizomycotina</taxon>
        <taxon>Sordariomycetes</taxon>
        <taxon>Sordariomycetidae</taxon>
        <taxon>Sordariales</taxon>
        <taxon>Chaetomiaceae</taxon>
        <taxon>Parachaetomium</taxon>
    </lineage>
</organism>
<evidence type="ECO:0000256" key="6">
    <source>
        <dbReference type="ARBA" id="ARBA00030980"/>
    </source>
</evidence>
<dbReference type="InterPro" id="IPR051681">
    <property type="entry name" value="Ser/Thr_Kinases-Pseudokinases"/>
</dbReference>
<evidence type="ECO:0000256" key="9">
    <source>
        <dbReference type="ARBA" id="ARBA00048679"/>
    </source>
</evidence>
<dbReference type="AlphaFoldDB" id="A0AAN6PJ04"/>
<proteinExistence type="predicted"/>
<dbReference type="SUPFAM" id="SSF56112">
    <property type="entry name" value="Protein kinase-like (PK-like)"/>
    <property type="match status" value="1"/>
</dbReference>
<feature type="domain" description="Protein kinase" evidence="10">
    <location>
        <begin position="14"/>
        <end position="294"/>
    </location>
</feature>
<dbReference type="InterPro" id="IPR008266">
    <property type="entry name" value="Tyr_kinase_AS"/>
</dbReference>
<name>A0AAN6PJ04_9PEZI</name>
<comment type="caution">
    <text evidence="11">The sequence shown here is derived from an EMBL/GenBank/DDBJ whole genome shotgun (WGS) entry which is preliminary data.</text>
</comment>
<dbReference type="EC" id="2.7.11.1" evidence="3"/>
<protein>
    <recommendedName>
        <fullName evidence="5">EKC/KEOPS complex subunit BUD32</fullName>
        <ecNumber evidence="3">2.7.11.1</ecNumber>
    </recommendedName>
    <alternativeName>
        <fullName evidence="6 7">Atypical Serine/threonine protein kinase BUD32</fullName>
    </alternativeName>
    <alternativeName>
        <fullName evidence="4">EKC/KEOPS complex subunit bud32</fullName>
    </alternativeName>
</protein>
<dbReference type="InterPro" id="IPR011009">
    <property type="entry name" value="Kinase-like_dom_sf"/>
</dbReference>
<comment type="catalytic activity">
    <reaction evidence="9">
        <text>L-seryl-[protein] + ATP = O-phospho-L-seryl-[protein] + ADP + H(+)</text>
        <dbReference type="Rhea" id="RHEA:17989"/>
        <dbReference type="Rhea" id="RHEA-COMP:9863"/>
        <dbReference type="Rhea" id="RHEA-COMP:11604"/>
        <dbReference type="ChEBI" id="CHEBI:15378"/>
        <dbReference type="ChEBI" id="CHEBI:29999"/>
        <dbReference type="ChEBI" id="CHEBI:30616"/>
        <dbReference type="ChEBI" id="CHEBI:83421"/>
        <dbReference type="ChEBI" id="CHEBI:456216"/>
        <dbReference type="EC" id="2.7.11.1"/>
    </reaction>
</comment>
<evidence type="ECO:0000256" key="7">
    <source>
        <dbReference type="ARBA" id="ARBA00033194"/>
    </source>
</evidence>
<evidence type="ECO:0000313" key="12">
    <source>
        <dbReference type="Proteomes" id="UP001303115"/>
    </source>
</evidence>
<evidence type="ECO:0000256" key="3">
    <source>
        <dbReference type="ARBA" id="ARBA00012513"/>
    </source>
</evidence>
<dbReference type="GO" id="GO:0005524">
    <property type="term" value="F:ATP binding"/>
    <property type="evidence" value="ECO:0007669"/>
    <property type="project" value="InterPro"/>
</dbReference>
<dbReference type="PANTHER" id="PTHR44329:SF289">
    <property type="entry name" value="SERINE_THREONINE-PROTEIN KINASE VIK"/>
    <property type="match status" value="1"/>
</dbReference>
<reference evidence="12" key="1">
    <citation type="journal article" date="2023" name="Mol. Phylogenet. Evol.">
        <title>Genome-scale phylogeny and comparative genomics of the fungal order Sordariales.</title>
        <authorList>
            <person name="Hensen N."/>
            <person name="Bonometti L."/>
            <person name="Westerberg I."/>
            <person name="Brannstrom I.O."/>
            <person name="Guillou S."/>
            <person name="Cros-Aarteil S."/>
            <person name="Calhoun S."/>
            <person name="Haridas S."/>
            <person name="Kuo A."/>
            <person name="Mondo S."/>
            <person name="Pangilinan J."/>
            <person name="Riley R."/>
            <person name="LaButti K."/>
            <person name="Andreopoulos B."/>
            <person name="Lipzen A."/>
            <person name="Chen C."/>
            <person name="Yan M."/>
            <person name="Daum C."/>
            <person name="Ng V."/>
            <person name="Clum A."/>
            <person name="Steindorff A."/>
            <person name="Ohm R.A."/>
            <person name="Martin F."/>
            <person name="Silar P."/>
            <person name="Natvig D.O."/>
            <person name="Lalanne C."/>
            <person name="Gautier V."/>
            <person name="Ament-Velasquez S.L."/>
            <person name="Kruys A."/>
            <person name="Hutchinson M.I."/>
            <person name="Powell A.J."/>
            <person name="Barry K."/>
            <person name="Miller A.N."/>
            <person name="Grigoriev I.V."/>
            <person name="Debuchy R."/>
            <person name="Gladieux P."/>
            <person name="Hiltunen Thoren M."/>
            <person name="Johannesson H."/>
        </authorList>
    </citation>
    <scope>NUCLEOTIDE SEQUENCE [LARGE SCALE GENOMIC DNA]</scope>
    <source>
        <strain evidence="12">CBS 284.82</strain>
    </source>
</reference>
<comment type="catalytic activity">
    <reaction evidence="8">
        <text>L-threonyl-[protein] + ATP = O-phospho-L-threonyl-[protein] + ADP + H(+)</text>
        <dbReference type="Rhea" id="RHEA:46608"/>
        <dbReference type="Rhea" id="RHEA-COMP:11060"/>
        <dbReference type="Rhea" id="RHEA-COMP:11605"/>
        <dbReference type="ChEBI" id="CHEBI:15378"/>
        <dbReference type="ChEBI" id="CHEBI:30013"/>
        <dbReference type="ChEBI" id="CHEBI:30616"/>
        <dbReference type="ChEBI" id="CHEBI:61977"/>
        <dbReference type="ChEBI" id="CHEBI:456216"/>
        <dbReference type="EC" id="2.7.11.1"/>
    </reaction>
</comment>